<keyword evidence="4" id="KW-1185">Reference proteome</keyword>
<dbReference type="EMBL" id="MU802019">
    <property type="protein sequence ID" value="KAJ3983526.1"/>
    <property type="molecule type" value="Genomic_DNA"/>
</dbReference>
<feature type="chain" id="PRO_5044703700" evidence="1">
    <location>
        <begin position="23"/>
        <end position="72"/>
    </location>
</feature>
<reference evidence="2" key="2">
    <citation type="submission" date="2022-08" db="EMBL/GenBank/DDBJ databases">
        <authorList>
            <consortium name="DOE Joint Genome Institute"/>
            <person name="Min B."/>
            <person name="Sierra-Patev S."/>
            <person name="Naranjo-Ortiz M."/>
            <person name="Looney B."/>
            <person name="Konkel Z."/>
            <person name="Slot J.C."/>
            <person name="Sakamoto Y."/>
            <person name="Steenwyk J.L."/>
            <person name="Rokas A."/>
            <person name="Carro J."/>
            <person name="Camarero S."/>
            <person name="Ferreira P."/>
            <person name="Molpeceres G."/>
            <person name="Ruiz-duenas F.J."/>
            <person name="Serrano A."/>
            <person name="Henrissat B."/>
            <person name="Drula E."/>
            <person name="Hughes K.W."/>
            <person name="Mata J.L."/>
            <person name="Ishikawa N.K."/>
            <person name="Vargas-Isla R."/>
            <person name="Ushijima S."/>
            <person name="Smith C.A."/>
            <person name="Ahrendt S."/>
            <person name="Andreopoulos W."/>
            <person name="He G."/>
            <person name="LaButti K."/>
            <person name="Lipzen A."/>
            <person name="Ng V."/>
            <person name="Riley R."/>
            <person name="Sandor L."/>
            <person name="Barry K."/>
            <person name="Martinez A.T."/>
            <person name="Xiao Y."/>
            <person name="Gibbons J.G."/>
            <person name="Terashima K."/>
            <person name="Hibbett D.S."/>
            <person name="Grigoriev I.V."/>
        </authorList>
    </citation>
    <scope>NUCLEOTIDE SEQUENCE</scope>
    <source>
        <strain evidence="2">TFB7810</strain>
    </source>
</reference>
<dbReference type="EMBL" id="JANVFU010000015">
    <property type="protein sequence ID" value="KAJ3740226.1"/>
    <property type="molecule type" value="Genomic_DNA"/>
</dbReference>
<evidence type="ECO:0000313" key="3">
    <source>
        <dbReference type="EMBL" id="KAJ3983526.1"/>
    </source>
</evidence>
<feature type="signal peptide" evidence="1">
    <location>
        <begin position="1"/>
        <end position="22"/>
    </location>
</feature>
<dbReference type="Proteomes" id="UP001142393">
    <property type="component" value="Unassembled WGS sequence"/>
</dbReference>
<proteinExistence type="predicted"/>
<sequence length="72" mass="7718">MNFPLASLLAAMIATMVSFSWATPAYGAVLNPEPYSTSAWTPTTTSAAPEFLKRDPEPCIYNCGKGACRCEP</sequence>
<comment type="caution">
    <text evidence="2">The sequence shown here is derived from an EMBL/GenBank/DDBJ whole genome shotgun (WGS) entry which is preliminary data.</text>
</comment>
<organism evidence="2 4">
    <name type="scientific">Lentinula detonsa</name>
    <dbReference type="NCBI Taxonomy" id="2804962"/>
    <lineage>
        <taxon>Eukaryota</taxon>
        <taxon>Fungi</taxon>
        <taxon>Dikarya</taxon>
        <taxon>Basidiomycota</taxon>
        <taxon>Agaricomycotina</taxon>
        <taxon>Agaricomycetes</taxon>
        <taxon>Agaricomycetidae</taxon>
        <taxon>Agaricales</taxon>
        <taxon>Marasmiineae</taxon>
        <taxon>Omphalotaceae</taxon>
        <taxon>Lentinula</taxon>
    </lineage>
</organism>
<evidence type="ECO:0000256" key="1">
    <source>
        <dbReference type="SAM" id="SignalP"/>
    </source>
</evidence>
<accession>A0AA38PXH4</accession>
<name>A0A9W8TTJ4_9AGAR</name>
<protein>
    <submittedName>
        <fullName evidence="2">Uncharacterized protein</fullName>
    </submittedName>
</protein>
<accession>A0A9W8TTJ4</accession>
<keyword evidence="1" id="KW-0732">Signal</keyword>
<reference evidence="2 4" key="3">
    <citation type="journal article" date="2023" name="Proc. Natl. Acad. Sci. U.S.A.">
        <title>A global phylogenomic analysis of the shiitake genus Lentinula.</title>
        <authorList>
            <person name="Sierra-Patev S."/>
            <person name="Min B."/>
            <person name="Naranjo-Ortiz M."/>
            <person name="Looney B."/>
            <person name="Konkel Z."/>
            <person name="Slot J.C."/>
            <person name="Sakamoto Y."/>
            <person name="Steenwyk J.L."/>
            <person name="Rokas A."/>
            <person name="Carro J."/>
            <person name="Camarero S."/>
            <person name="Ferreira P."/>
            <person name="Molpeceres G."/>
            <person name="Ruiz-Duenas F.J."/>
            <person name="Serrano A."/>
            <person name="Henrissat B."/>
            <person name="Drula E."/>
            <person name="Hughes K.W."/>
            <person name="Mata J.L."/>
            <person name="Ishikawa N.K."/>
            <person name="Vargas-Isla R."/>
            <person name="Ushijima S."/>
            <person name="Smith C.A."/>
            <person name="Donoghue J."/>
            <person name="Ahrendt S."/>
            <person name="Andreopoulos W."/>
            <person name="He G."/>
            <person name="LaButti K."/>
            <person name="Lipzen A."/>
            <person name="Ng V."/>
            <person name="Riley R."/>
            <person name="Sandor L."/>
            <person name="Barry K."/>
            <person name="Martinez A.T."/>
            <person name="Xiao Y."/>
            <person name="Gibbons J.G."/>
            <person name="Terashima K."/>
            <person name="Grigoriev I.V."/>
            <person name="Hibbett D."/>
        </authorList>
    </citation>
    <scope>NUCLEOTIDE SEQUENCE [LARGE SCALE GENOMIC DNA]</scope>
    <source>
        <strain evidence="2 4">TFB7810</strain>
    </source>
</reference>
<dbReference type="Proteomes" id="UP001163850">
    <property type="component" value="Unassembled WGS sequence"/>
</dbReference>
<evidence type="ECO:0000313" key="4">
    <source>
        <dbReference type="Proteomes" id="UP001142393"/>
    </source>
</evidence>
<dbReference type="AlphaFoldDB" id="A0A9W8TTJ4"/>
<evidence type="ECO:0000313" key="2">
    <source>
        <dbReference type="EMBL" id="KAJ3740226.1"/>
    </source>
</evidence>
<gene>
    <name evidence="2" type="ORF">DFH05DRAFT_1510880</name>
    <name evidence="3" type="ORF">F5890DRAFT_1522542</name>
</gene>
<reference evidence="3" key="1">
    <citation type="submission" date="2022-08" db="EMBL/GenBank/DDBJ databases">
        <authorList>
            <consortium name="DOE Joint Genome Institute"/>
            <person name="Min B."/>
            <person name="Riley R."/>
            <person name="Sierra-Patev S."/>
            <person name="Naranjo-Ortiz M."/>
            <person name="Looney B."/>
            <person name="Konkel Z."/>
            <person name="Slot J.C."/>
            <person name="Sakamoto Y."/>
            <person name="Steenwyk J.L."/>
            <person name="Rokas A."/>
            <person name="Carro J."/>
            <person name="Camarero S."/>
            <person name="Ferreira P."/>
            <person name="Molpeceres G."/>
            <person name="Ruiz-Duenas F.J."/>
            <person name="Serrano A."/>
            <person name="Henrissat B."/>
            <person name="Drula E."/>
            <person name="Hughes K.W."/>
            <person name="Mata J.L."/>
            <person name="Ishikawa N.K."/>
            <person name="Vargas-Isla R."/>
            <person name="Ushijima S."/>
            <person name="Smith C.A."/>
            <person name="Ahrendt S."/>
            <person name="Andreopoulos W."/>
            <person name="He G."/>
            <person name="Labutti K."/>
            <person name="Lipzen A."/>
            <person name="Ng V."/>
            <person name="Sandor L."/>
            <person name="Barry K."/>
            <person name="Martinez A.T."/>
            <person name="Xiao Y."/>
            <person name="Gibbons J.G."/>
            <person name="Terashima K."/>
            <person name="Hibbett D.S."/>
            <person name="Grigoriev I.V."/>
        </authorList>
    </citation>
    <scope>NUCLEOTIDE SEQUENCE</scope>
    <source>
        <strain evidence="3">TFB7829</strain>
    </source>
</reference>